<reference evidence="2 3" key="1">
    <citation type="submission" date="2024-01" db="EMBL/GenBank/DDBJ databases">
        <title>Complete genome of Cladobotryum mycophilum ATHUM6906.</title>
        <authorList>
            <person name="Christinaki A.C."/>
            <person name="Myridakis A.I."/>
            <person name="Kouvelis V.N."/>
        </authorList>
    </citation>
    <scope>NUCLEOTIDE SEQUENCE [LARGE SCALE GENOMIC DNA]</scope>
    <source>
        <strain evidence="2 3">ATHUM6906</strain>
    </source>
</reference>
<feature type="compositionally biased region" description="Polar residues" evidence="1">
    <location>
        <begin position="9"/>
        <end position="20"/>
    </location>
</feature>
<proteinExistence type="predicted"/>
<gene>
    <name evidence="2" type="ORF">PT974_04671</name>
</gene>
<protein>
    <submittedName>
        <fullName evidence="2">Uncharacterized protein</fullName>
    </submittedName>
</protein>
<sequence length="196" mass="21973">MDPIEEANPNLNLLFVNSTGPAPGHSRNETTKRRIRQHVMRDIGKSRRKPPRNPQIQLSMQSSTSHIKQISIASLFPPTSPPEEQTSSGIQPPPPLSQSVTDLQLLSPPRPFWDQHPLALMEINWAMDAFAAYGLALAVNWEKSLRGRVVNNLINSTSAPLLIELTHSTTNLILIDQPRPQIELIEIEIDPIDRNH</sequence>
<dbReference type="EMBL" id="JAVFKD010000004">
    <property type="protein sequence ID" value="KAK5996239.1"/>
    <property type="molecule type" value="Genomic_DNA"/>
</dbReference>
<accession>A0ABR0SVT1</accession>
<name>A0ABR0SVT1_9HYPO</name>
<comment type="caution">
    <text evidence="2">The sequence shown here is derived from an EMBL/GenBank/DDBJ whole genome shotgun (WGS) entry which is preliminary data.</text>
</comment>
<evidence type="ECO:0000313" key="2">
    <source>
        <dbReference type="EMBL" id="KAK5996239.1"/>
    </source>
</evidence>
<evidence type="ECO:0000256" key="1">
    <source>
        <dbReference type="SAM" id="MobiDB-lite"/>
    </source>
</evidence>
<feature type="region of interest" description="Disordered" evidence="1">
    <location>
        <begin position="1"/>
        <end position="63"/>
    </location>
</feature>
<keyword evidence="3" id="KW-1185">Reference proteome</keyword>
<evidence type="ECO:0000313" key="3">
    <source>
        <dbReference type="Proteomes" id="UP001338125"/>
    </source>
</evidence>
<feature type="region of interest" description="Disordered" evidence="1">
    <location>
        <begin position="75"/>
        <end position="98"/>
    </location>
</feature>
<feature type="compositionally biased region" description="Polar residues" evidence="1">
    <location>
        <begin position="54"/>
        <end position="63"/>
    </location>
</feature>
<organism evidence="2 3">
    <name type="scientific">Cladobotryum mycophilum</name>
    <dbReference type="NCBI Taxonomy" id="491253"/>
    <lineage>
        <taxon>Eukaryota</taxon>
        <taxon>Fungi</taxon>
        <taxon>Dikarya</taxon>
        <taxon>Ascomycota</taxon>
        <taxon>Pezizomycotina</taxon>
        <taxon>Sordariomycetes</taxon>
        <taxon>Hypocreomycetidae</taxon>
        <taxon>Hypocreales</taxon>
        <taxon>Hypocreaceae</taxon>
        <taxon>Cladobotryum</taxon>
    </lineage>
</organism>
<dbReference type="Proteomes" id="UP001338125">
    <property type="component" value="Unassembled WGS sequence"/>
</dbReference>